<dbReference type="Proteomes" id="UP000679725">
    <property type="component" value="Unassembled WGS sequence"/>
</dbReference>
<proteinExistence type="predicted"/>
<comment type="caution">
    <text evidence="1">The sequence shown here is derived from an EMBL/GenBank/DDBJ whole genome shotgun (WGS) entry which is preliminary data.</text>
</comment>
<name>A0ABN7R8B2_9BACT</name>
<dbReference type="RefSeq" id="WP_215233765.1">
    <property type="nucleotide sequence ID" value="NZ_CAJRAU010000003.1"/>
</dbReference>
<accession>A0ABN7R8B2</accession>
<protein>
    <submittedName>
        <fullName evidence="1">Uncharacterized protein</fullName>
    </submittedName>
</protein>
<keyword evidence="2" id="KW-1185">Reference proteome</keyword>
<sequence length="79" mass="9075">MEAQTIDSQILKYLPMLGEDEKQSLLGVIKSFLSLKKDSKSTETAFTLDYNRELDEALARINEGNFMTQEEVEKQSAEW</sequence>
<gene>
    <name evidence="1" type="ORF">DYBT9623_02405</name>
</gene>
<reference evidence="1 2" key="1">
    <citation type="submission" date="2021-04" db="EMBL/GenBank/DDBJ databases">
        <authorList>
            <person name="Rodrigo-Torres L."/>
            <person name="Arahal R. D."/>
            <person name="Lucena T."/>
        </authorList>
    </citation>
    <scope>NUCLEOTIDE SEQUENCE [LARGE SCALE GENOMIC DNA]</scope>
    <source>
        <strain evidence="1 2">CECT 9623</strain>
    </source>
</reference>
<evidence type="ECO:0000313" key="2">
    <source>
        <dbReference type="Proteomes" id="UP000679725"/>
    </source>
</evidence>
<evidence type="ECO:0000313" key="1">
    <source>
        <dbReference type="EMBL" id="CAG5069669.1"/>
    </source>
</evidence>
<dbReference type="EMBL" id="CAJRAU010000003">
    <property type="protein sequence ID" value="CAG5069669.1"/>
    <property type="molecule type" value="Genomic_DNA"/>
</dbReference>
<organism evidence="1 2">
    <name type="scientific">Dyadobacter linearis</name>
    <dbReference type="NCBI Taxonomy" id="2823330"/>
    <lineage>
        <taxon>Bacteria</taxon>
        <taxon>Pseudomonadati</taxon>
        <taxon>Bacteroidota</taxon>
        <taxon>Cytophagia</taxon>
        <taxon>Cytophagales</taxon>
        <taxon>Spirosomataceae</taxon>
        <taxon>Dyadobacter</taxon>
    </lineage>
</organism>